<dbReference type="SUPFAM" id="SSF47616">
    <property type="entry name" value="GST C-terminal domain-like"/>
    <property type="match status" value="1"/>
</dbReference>
<keyword evidence="3" id="KW-1185">Reference proteome</keyword>
<dbReference type="OrthoDB" id="8634103at2"/>
<dbReference type="InterPro" id="IPR036249">
    <property type="entry name" value="Thioredoxin-like_sf"/>
</dbReference>
<keyword evidence="2" id="KW-0808">Transferase</keyword>
<dbReference type="InterPro" id="IPR004045">
    <property type="entry name" value="Glutathione_S-Trfase_N"/>
</dbReference>
<evidence type="ECO:0000259" key="1">
    <source>
        <dbReference type="PROSITE" id="PS50404"/>
    </source>
</evidence>
<dbReference type="CDD" id="cd03205">
    <property type="entry name" value="GST_C_6"/>
    <property type="match status" value="1"/>
</dbReference>
<proteinExistence type="predicted"/>
<dbReference type="PANTHER" id="PTHR42673">
    <property type="entry name" value="MALEYLACETOACETATE ISOMERASE"/>
    <property type="match status" value="1"/>
</dbReference>
<dbReference type="EMBL" id="FNDS01000009">
    <property type="protein sequence ID" value="SDI44401.1"/>
    <property type="molecule type" value="Genomic_DNA"/>
</dbReference>
<dbReference type="RefSeq" id="WP_090265784.1">
    <property type="nucleotide sequence ID" value="NZ_FNDS01000009.1"/>
</dbReference>
<dbReference type="Gene3D" id="1.20.1050.10">
    <property type="match status" value="1"/>
</dbReference>
<dbReference type="GO" id="GO:0016034">
    <property type="term" value="F:maleylacetoacetate isomerase activity"/>
    <property type="evidence" value="ECO:0007669"/>
    <property type="project" value="TreeGrafter"/>
</dbReference>
<reference evidence="3" key="1">
    <citation type="submission" date="2016-10" db="EMBL/GenBank/DDBJ databases">
        <authorList>
            <person name="Varghese N."/>
            <person name="Submissions S."/>
        </authorList>
    </citation>
    <scope>NUCLEOTIDE SEQUENCE [LARGE SCALE GENOMIC DNA]</scope>
    <source>
        <strain evidence="3">CCM 7469</strain>
    </source>
</reference>
<organism evidence="2 3">
    <name type="scientific">Pseudomonas panipatensis</name>
    <dbReference type="NCBI Taxonomy" id="428992"/>
    <lineage>
        <taxon>Bacteria</taxon>
        <taxon>Pseudomonadati</taxon>
        <taxon>Pseudomonadota</taxon>
        <taxon>Gammaproteobacteria</taxon>
        <taxon>Pseudomonadales</taxon>
        <taxon>Pseudomonadaceae</taxon>
        <taxon>Pseudomonas</taxon>
    </lineage>
</organism>
<evidence type="ECO:0000313" key="2">
    <source>
        <dbReference type="EMBL" id="SDI44401.1"/>
    </source>
</evidence>
<dbReference type="Proteomes" id="UP000199636">
    <property type="component" value="Unassembled WGS sequence"/>
</dbReference>
<protein>
    <submittedName>
        <fullName evidence="2">Glutathione S-transferase</fullName>
    </submittedName>
</protein>
<dbReference type="GO" id="GO:0006559">
    <property type="term" value="P:L-phenylalanine catabolic process"/>
    <property type="evidence" value="ECO:0007669"/>
    <property type="project" value="TreeGrafter"/>
</dbReference>
<dbReference type="Pfam" id="PF13417">
    <property type="entry name" value="GST_N_3"/>
    <property type="match status" value="1"/>
</dbReference>
<dbReference type="STRING" id="428992.SAMN05216272_109126"/>
<accession>A0A1G8KLS4</accession>
<dbReference type="GO" id="GO:0006749">
    <property type="term" value="P:glutathione metabolic process"/>
    <property type="evidence" value="ECO:0007669"/>
    <property type="project" value="TreeGrafter"/>
</dbReference>
<gene>
    <name evidence="2" type="ORF">SAMN05216272_109126</name>
</gene>
<feature type="domain" description="GST N-terminal" evidence="1">
    <location>
        <begin position="1"/>
        <end position="78"/>
    </location>
</feature>
<dbReference type="SUPFAM" id="SSF52833">
    <property type="entry name" value="Thioredoxin-like"/>
    <property type="match status" value="1"/>
</dbReference>
<dbReference type="PANTHER" id="PTHR42673:SF21">
    <property type="entry name" value="GLUTATHIONE S-TRANSFERASE YFCF"/>
    <property type="match status" value="1"/>
</dbReference>
<dbReference type="PROSITE" id="PS50404">
    <property type="entry name" value="GST_NTER"/>
    <property type="match status" value="1"/>
</dbReference>
<dbReference type="GO" id="GO:0004364">
    <property type="term" value="F:glutathione transferase activity"/>
    <property type="evidence" value="ECO:0007669"/>
    <property type="project" value="TreeGrafter"/>
</dbReference>
<name>A0A1G8KLS4_9PSED</name>
<dbReference type="InterPro" id="IPR036282">
    <property type="entry name" value="Glutathione-S-Trfase_C_sf"/>
</dbReference>
<evidence type="ECO:0000313" key="3">
    <source>
        <dbReference type="Proteomes" id="UP000199636"/>
    </source>
</evidence>
<sequence length="200" mass="22411">MQLIGMLDSPYVRRVAISLRLLDIDFSHRSLSVFSTYDEFRRLNPVVKAPTLLLDDGQALMDSSLIIDLLEHQAGRSLMPSEPAARVRSTRLLGLALAACEKAVQIIYEQKRDEDKRDPAWLARVEAQLHAACAALDSDLRERPLPDNGQIDQAGLSIAVAWRFIQLMHAERIAAADYPALRDWSAYAETLEAFKAFPPL</sequence>
<dbReference type="Gene3D" id="3.40.30.10">
    <property type="entry name" value="Glutaredoxin"/>
    <property type="match status" value="1"/>
</dbReference>
<dbReference type="AlphaFoldDB" id="A0A1G8KLS4"/>